<evidence type="ECO:0000313" key="2">
    <source>
        <dbReference type="Proteomes" id="UP001139263"/>
    </source>
</evidence>
<dbReference type="Proteomes" id="UP001139263">
    <property type="component" value="Unassembled WGS sequence"/>
</dbReference>
<evidence type="ECO:0000313" key="1">
    <source>
        <dbReference type="EMBL" id="MCI0183046.1"/>
    </source>
</evidence>
<dbReference type="AlphaFoldDB" id="A0A9X1V7E1"/>
<protein>
    <submittedName>
        <fullName evidence="1">Uncharacterized protein</fullName>
    </submittedName>
</protein>
<dbReference type="SUPFAM" id="SSF52833">
    <property type="entry name" value="Thioredoxin-like"/>
    <property type="match status" value="1"/>
</dbReference>
<sequence length="103" mass="11461">MSLHSMRGKTVVLAFMNSEGQTVSPLMAIVLRNFVYDLGSYQHDVQVIAVNTNPVARSVSAINHWSGNHKWPTDWPFLTGSTTALMHVWDDYAVSSQVIHGSF</sequence>
<accession>A0A9X1V7E1</accession>
<organism evidence="1 2">
    <name type="scientific">Sulfoacidibacillus ferrooxidans</name>
    <dbReference type="NCBI Taxonomy" id="2005001"/>
    <lineage>
        <taxon>Bacteria</taxon>
        <taxon>Bacillati</taxon>
        <taxon>Bacillota</taxon>
        <taxon>Bacilli</taxon>
        <taxon>Bacillales</taxon>
        <taxon>Alicyclobacillaceae</taxon>
        <taxon>Sulfoacidibacillus</taxon>
    </lineage>
</organism>
<gene>
    <name evidence="1" type="ORF">MM817_01316</name>
</gene>
<dbReference type="InterPro" id="IPR036249">
    <property type="entry name" value="Thioredoxin-like_sf"/>
</dbReference>
<dbReference type="Gene3D" id="3.40.30.10">
    <property type="entry name" value="Glutaredoxin"/>
    <property type="match status" value="1"/>
</dbReference>
<keyword evidence="2" id="KW-1185">Reference proteome</keyword>
<reference evidence="1" key="1">
    <citation type="submission" date="2022-03" db="EMBL/GenBank/DDBJ databases">
        <title>Draft Genome Sequence of Firmicute Strain S0AB, a Heterotrophic Iron/Sulfur-Oxidizing Extreme Acidophile.</title>
        <authorList>
            <person name="Vergara E."/>
            <person name="Pakostova E."/>
            <person name="Johnson D.B."/>
            <person name="Holmes D.S."/>
        </authorList>
    </citation>
    <scope>NUCLEOTIDE SEQUENCE</scope>
    <source>
        <strain evidence="1">S0AB</strain>
    </source>
</reference>
<comment type="caution">
    <text evidence="1">The sequence shown here is derived from an EMBL/GenBank/DDBJ whole genome shotgun (WGS) entry which is preliminary data.</text>
</comment>
<proteinExistence type="predicted"/>
<dbReference type="EMBL" id="JALBUF010000003">
    <property type="protein sequence ID" value="MCI0183046.1"/>
    <property type="molecule type" value="Genomic_DNA"/>
</dbReference>
<name>A0A9X1V7E1_9BACL</name>